<dbReference type="InterPro" id="IPR008201">
    <property type="entry name" value="HepT-like"/>
</dbReference>
<evidence type="ECO:0000256" key="3">
    <source>
        <dbReference type="ARBA" id="ARBA00022722"/>
    </source>
</evidence>
<dbReference type="GO" id="GO:0016787">
    <property type="term" value="F:hydrolase activity"/>
    <property type="evidence" value="ECO:0007669"/>
    <property type="project" value="UniProtKB-KW"/>
</dbReference>
<dbReference type="GO" id="GO:0004540">
    <property type="term" value="F:RNA nuclease activity"/>
    <property type="evidence" value="ECO:0007669"/>
    <property type="project" value="InterPro"/>
</dbReference>
<organism evidence="7 8">
    <name type="scientific">Algoriphagus aquaeductus</name>
    <dbReference type="NCBI Taxonomy" id="475299"/>
    <lineage>
        <taxon>Bacteria</taxon>
        <taxon>Pseudomonadati</taxon>
        <taxon>Bacteroidota</taxon>
        <taxon>Cytophagia</taxon>
        <taxon>Cytophagales</taxon>
        <taxon>Cyclobacteriaceae</taxon>
        <taxon>Algoriphagus</taxon>
    </lineage>
</organism>
<dbReference type="AlphaFoldDB" id="A0A326RU58"/>
<evidence type="ECO:0000256" key="2">
    <source>
        <dbReference type="ARBA" id="ARBA00022649"/>
    </source>
</evidence>
<keyword evidence="4" id="KW-0547">Nucleotide-binding</keyword>
<dbReference type="Pfam" id="PF01934">
    <property type="entry name" value="HepT-like"/>
    <property type="match status" value="1"/>
</dbReference>
<dbReference type="InterPro" id="IPR051813">
    <property type="entry name" value="HepT_RNase_toxin"/>
</dbReference>
<dbReference type="RefSeq" id="WP_111391831.1">
    <property type="nucleotide sequence ID" value="NZ_QKTX01000003.1"/>
</dbReference>
<evidence type="ECO:0000256" key="1">
    <source>
        <dbReference type="ARBA" id="ARBA00022553"/>
    </source>
</evidence>
<accession>A0A326RU58</accession>
<comment type="caution">
    <text evidence="7">The sequence shown here is derived from an EMBL/GenBank/DDBJ whole genome shotgun (WGS) entry which is preliminary data.</text>
</comment>
<dbReference type="GO" id="GO:0110001">
    <property type="term" value="C:toxin-antitoxin complex"/>
    <property type="evidence" value="ECO:0007669"/>
    <property type="project" value="InterPro"/>
</dbReference>
<dbReference type="PANTHER" id="PTHR34139">
    <property type="entry name" value="UPF0331 PROTEIN MJ0127"/>
    <property type="match status" value="1"/>
</dbReference>
<name>A0A326RU58_9BACT</name>
<keyword evidence="5" id="KW-0378">Hydrolase</keyword>
<reference evidence="7 8" key="1">
    <citation type="submission" date="2018-06" db="EMBL/GenBank/DDBJ databases">
        <title>Genomic Encyclopedia of Archaeal and Bacterial Type Strains, Phase II (KMG-II): from individual species to whole genera.</title>
        <authorList>
            <person name="Goeker M."/>
        </authorList>
    </citation>
    <scope>NUCLEOTIDE SEQUENCE [LARGE SCALE GENOMIC DNA]</scope>
    <source>
        <strain evidence="7 8">T4</strain>
    </source>
</reference>
<dbReference type="Proteomes" id="UP000248917">
    <property type="component" value="Unassembled WGS sequence"/>
</dbReference>
<sequence>MTEKEKKWMFDLFNAIVNIENFIEKSSFEDYLKDFKTQSAVERQLGIIGEVLSKLRNSESKLILNESEKIIGLRNRIIHAYDGIDQSIIWKIIKSHLPSLKIEKLKNLSS</sequence>
<keyword evidence="1" id="KW-0597">Phosphoprotein</keyword>
<evidence type="ECO:0000256" key="5">
    <source>
        <dbReference type="ARBA" id="ARBA00022801"/>
    </source>
</evidence>
<evidence type="ECO:0000313" key="7">
    <source>
        <dbReference type="EMBL" id="PZV85369.1"/>
    </source>
</evidence>
<gene>
    <name evidence="7" type="ORF">CLV31_103161</name>
</gene>
<keyword evidence="8" id="KW-1185">Reference proteome</keyword>
<keyword evidence="3" id="KW-0540">Nuclease</keyword>
<dbReference type="OrthoDB" id="955324at2"/>
<dbReference type="Gene3D" id="1.20.120.580">
    <property type="entry name" value="bsu32300-like"/>
    <property type="match status" value="1"/>
</dbReference>
<keyword evidence="2" id="KW-1277">Toxin-antitoxin system</keyword>
<proteinExistence type="inferred from homology"/>
<dbReference type="EMBL" id="QKTX01000003">
    <property type="protein sequence ID" value="PZV85369.1"/>
    <property type="molecule type" value="Genomic_DNA"/>
</dbReference>
<dbReference type="GO" id="GO:0000166">
    <property type="term" value="F:nucleotide binding"/>
    <property type="evidence" value="ECO:0007669"/>
    <property type="project" value="UniProtKB-KW"/>
</dbReference>
<comment type="similarity">
    <text evidence="6">Belongs to the HepT RNase toxin family.</text>
</comment>
<dbReference type="InterPro" id="IPR037038">
    <property type="entry name" value="HepT-like_sf"/>
</dbReference>
<protein>
    <submittedName>
        <fullName evidence="7">Uncharacterized protein with HEPN domain</fullName>
    </submittedName>
</protein>
<evidence type="ECO:0000256" key="4">
    <source>
        <dbReference type="ARBA" id="ARBA00022741"/>
    </source>
</evidence>
<evidence type="ECO:0000313" key="8">
    <source>
        <dbReference type="Proteomes" id="UP000248917"/>
    </source>
</evidence>
<evidence type="ECO:0000256" key="6">
    <source>
        <dbReference type="ARBA" id="ARBA00024207"/>
    </source>
</evidence>
<dbReference type="PANTHER" id="PTHR34139:SF1">
    <property type="entry name" value="RNASE MJ1380-RELATED"/>
    <property type="match status" value="1"/>
</dbReference>